<accession>A0A9D1AC98</accession>
<dbReference type="InterPro" id="IPR040442">
    <property type="entry name" value="Pyrv_kinase-like_dom_sf"/>
</dbReference>
<protein>
    <recommendedName>
        <fullName evidence="6 16">Phosphoenolpyruvate-protein phosphotransferase</fullName>
        <ecNumber evidence="5 16">2.7.3.9</ecNumber>
    </recommendedName>
    <alternativeName>
        <fullName evidence="15 16">Phosphotransferase system, enzyme I</fullName>
    </alternativeName>
</protein>
<dbReference type="NCBIfam" id="TIGR01417">
    <property type="entry name" value="PTS_I_fam"/>
    <property type="match status" value="1"/>
</dbReference>
<dbReference type="GO" id="GO:0009401">
    <property type="term" value="P:phosphoenolpyruvate-dependent sugar phosphotransferase system"/>
    <property type="evidence" value="ECO:0007669"/>
    <property type="project" value="UniProtKB-KW"/>
</dbReference>
<evidence type="ECO:0000259" key="22">
    <source>
        <dbReference type="Pfam" id="PF02896"/>
    </source>
</evidence>
<dbReference type="InterPro" id="IPR006318">
    <property type="entry name" value="PTS_EI-like"/>
</dbReference>
<evidence type="ECO:0000256" key="8">
    <source>
        <dbReference type="ARBA" id="ARBA00022490"/>
    </source>
</evidence>
<feature type="binding site" evidence="18">
    <location>
        <position position="459"/>
    </location>
    <ligand>
        <name>phosphoenolpyruvate</name>
        <dbReference type="ChEBI" id="CHEBI:58702"/>
    </ligand>
</feature>
<dbReference type="InterPro" id="IPR024692">
    <property type="entry name" value="PTS_EI"/>
</dbReference>
<dbReference type="InterPro" id="IPR036618">
    <property type="entry name" value="PtsI_HPr-bd_sf"/>
</dbReference>
<feature type="domain" description="PEP-utilising enzyme mobile" evidence="21">
    <location>
        <begin position="147"/>
        <end position="219"/>
    </location>
</feature>
<evidence type="ECO:0000256" key="14">
    <source>
        <dbReference type="ARBA" id="ARBA00022842"/>
    </source>
</evidence>
<feature type="domain" description="PEP-utilising enzyme C-terminal" evidence="22">
    <location>
        <begin position="245"/>
        <end position="533"/>
    </location>
</feature>
<comment type="similarity">
    <text evidence="4 16">Belongs to the PEP-utilizing enzyme family.</text>
</comment>
<dbReference type="PIRSF" id="PIRSF000732">
    <property type="entry name" value="PTS_enzyme_I"/>
    <property type="match status" value="1"/>
</dbReference>
<evidence type="ECO:0000256" key="6">
    <source>
        <dbReference type="ARBA" id="ARBA00016544"/>
    </source>
</evidence>
<dbReference type="EMBL" id="DVGK01000093">
    <property type="protein sequence ID" value="HIR13893.1"/>
    <property type="molecule type" value="Genomic_DNA"/>
</dbReference>
<dbReference type="Pfam" id="PF05524">
    <property type="entry name" value="PEP-utilisers_N"/>
    <property type="match status" value="1"/>
</dbReference>
<evidence type="ECO:0000256" key="13">
    <source>
        <dbReference type="ARBA" id="ARBA00022777"/>
    </source>
</evidence>
<comment type="catalytic activity">
    <reaction evidence="1 16">
        <text>L-histidyl-[protein] + phosphoenolpyruvate = N(pros)-phospho-L-histidyl-[protein] + pyruvate</text>
        <dbReference type="Rhea" id="RHEA:23880"/>
        <dbReference type="Rhea" id="RHEA-COMP:9745"/>
        <dbReference type="Rhea" id="RHEA-COMP:9746"/>
        <dbReference type="ChEBI" id="CHEBI:15361"/>
        <dbReference type="ChEBI" id="CHEBI:29979"/>
        <dbReference type="ChEBI" id="CHEBI:58702"/>
        <dbReference type="ChEBI" id="CHEBI:64837"/>
        <dbReference type="EC" id="2.7.3.9"/>
    </reaction>
</comment>
<dbReference type="SUPFAM" id="SSF51621">
    <property type="entry name" value="Phosphoenolpyruvate/pyruvate domain"/>
    <property type="match status" value="1"/>
</dbReference>
<evidence type="ECO:0000256" key="7">
    <source>
        <dbReference type="ARBA" id="ARBA00022448"/>
    </source>
</evidence>
<comment type="caution">
    <text evidence="24">The sequence shown here is derived from an EMBL/GenBank/DDBJ whole genome shotgun (WGS) entry which is preliminary data.</text>
</comment>
<evidence type="ECO:0000256" key="16">
    <source>
        <dbReference type="PIRNR" id="PIRNR000732"/>
    </source>
</evidence>
<evidence type="ECO:0000313" key="25">
    <source>
        <dbReference type="Proteomes" id="UP000886757"/>
    </source>
</evidence>
<keyword evidence="13 16" id="KW-0418">Kinase</keyword>
<dbReference type="Pfam" id="PF02896">
    <property type="entry name" value="PEP-utilizers_C"/>
    <property type="match status" value="1"/>
</dbReference>
<feature type="coiled-coil region" evidence="20">
    <location>
        <begin position="36"/>
        <end position="104"/>
    </location>
</feature>
<feature type="binding site" evidence="18">
    <location>
        <position position="326"/>
    </location>
    <ligand>
        <name>phosphoenolpyruvate</name>
        <dbReference type="ChEBI" id="CHEBI:58702"/>
    </ligand>
</feature>
<feature type="domain" description="Phosphotransferase system enzyme I N-terminal" evidence="23">
    <location>
        <begin position="9"/>
        <end position="120"/>
    </location>
</feature>
<feature type="binding site" evidence="19">
    <location>
        <position position="425"/>
    </location>
    <ligand>
        <name>Mg(2+)</name>
        <dbReference type="ChEBI" id="CHEBI:18420"/>
    </ligand>
</feature>
<dbReference type="PANTHER" id="PTHR46244:SF6">
    <property type="entry name" value="PHOSPHOENOLPYRUVATE-PROTEIN PHOSPHOTRANSFERASE"/>
    <property type="match status" value="1"/>
</dbReference>
<dbReference type="SUPFAM" id="SSF52009">
    <property type="entry name" value="Phosphohistidine domain"/>
    <property type="match status" value="1"/>
</dbReference>
<dbReference type="Gene3D" id="3.50.30.10">
    <property type="entry name" value="Phosphohistidine domain"/>
    <property type="match status" value="1"/>
</dbReference>
<dbReference type="Pfam" id="PF00391">
    <property type="entry name" value="PEP-utilizers"/>
    <property type="match status" value="1"/>
</dbReference>
<keyword evidence="14 16" id="KW-0460">Magnesium</keyword>
<evidence type="ECO:0000256" key="11">
    <source>
        <dbReference type="ARBA" id="ARBA00022683"/>
    </source>
</evidence>
<comment type="cofactor">
    <cofactor evidence="2 16 19">
        <name>Mg(2+)</name>
        <dbReference type="ChEBI" id="CHEBI:18420"/>
    </cofactor>
</comment>
<dbReference type="GO" id="GO:0005737">
    <property type="term" value="C:cytoplasm"/>
    <property type="evidence" value="ECO:0007669"/>
    <property type="project" value="UniProtKB-SubCell"/>
</dbReference>
<comment type="function">
    <text evidence="16">General (non sugar-specific) component of the phosphoenolpyruvate-dependent sugar phosphotransferase system (sugar PTS). This major carbohydrate active-transport system catalyzes the phosphorylation of incoming sugar substrates concomitantly with their translocation across the cell membrane. Enzyme I transfers the phosphoryl group from phosphoenolpyruvate (PEP) to the phosphoryl carrier protein (HPr).</text>
</comment>
<evidence type="ECO:0000256" key="10">
    <source>
        <dbReference type="ARBA" id="ARBA00022679"/>
    </source>
</evidence>
<dbReference type="InterPro" id="IPR050499">
    <property type="entry name" value="PEP-utilizing_PTS_enzyme"/>
</dbReference>
<dbReference type="Gene3D" id="3.20.20.60">
    <property type="entry name" value="Phosphoenolpyruvate-binding domains"/>
    <property type="match status" value="1"/>
</dbReference>
<evidence type="ECO:0000256" key="3">
    <source>
        <dbReference type="ARBA" id="ARBA00004496"/>
    </source>
</evidence>
<dbReference type="PRINTS" id="PR01736">
    <property type="entry name" value="PHPHTRNFRASE"/>
</dbReference>
<evidence type="ECO:0000256" key="15">
    <source>
        <dbReference type="ARBA" id="ARBA00033235"/>
    </source>
</evidence>
<dbReference type="Proteomes" id="UP000886757">
    <property type="component" value="Unassembled WGS sequence"/>
</dbReference>
<organism evidence="24 25">
    <name type="scientific">Candidatus Choladousia intestinavium</name>
    <dbReference type="NCBI Taxonomy" id="2840727"/>
    <lineage>
        <taxon>Bacteria</taxon>
        <taxon>Bacillati</taxon>
        <taxon>Bacillota</taxon>
        <taxon>Clostridia</taxon>
        <taxon>Lachnospirales</taxon>
        <taxon>Lachnospiraceae</taxon>
        <taxon>Lachnospiraceae incertae sedis</taxon>
        <taxon>Candidatus Choladousia</taxon>
    </lineage>
</organism>
<dbReference type="Gene3D" id="1.10.274.10">
    <property type="entry name" value="PtsI, HPr-binding domain"/>
    <property type="match status" value="1"/>
</dbReference>
<dbReference type="GO" id="GO:0046872">
    <property type="term" value="F:metal ion binding"/>
    <property type="evidence" value="ECO:0007669"/>
    <property type="project" value="UniProtKB-KW"/>
</dbReference>
<name>A0A9D1AC98_9FIRM</name>
<feature type="binding site" evidence="18">
    <location>
        <begin position="448"/>
        <end position="449"/>
    </location>
    <ligand>
        <name>phosphoenolpyruvate</name>
        <dbReference type="ChEBI" id="CHEBI:58702"/>
    </ligand>
</feature>
<evidence type="ECO:0000256" key="1">
    <source>
        <dbReference type="ARBA" id="ARBA00000683"/>
    </source>
</evidence>
<dbReference type="GO" id="GO:0008965">
    <property type="term" value="F:phosphoenolpyruvate-protein phosphotransferase activity"/>
    <property type="evidence" value="ECO:0007669"/>
    <property type="project" value="UniProtKB-EC"/>
</dbReference>
<keyword evidence="8 16" id="KW-0963">Cytoplasm</keyword>
<sequence>MKKWEVKKTASKGYAIGPAYVVKKQEVTVDTASISAEQVDAEISRFEAAVEKAQADLAELAQDNAIFAGHFALAGDIAIHDGVVGKIKDELMNAEAALMQVKDEYVVIFESMDDEYMRERASDMKDVSKRLLFALKGIDDNPFAAMKEKSVIVAQDLTPSDTAKMNMDLVLGFATEEGGVTSHVSIIAKNMAIPCLVGVGPMLGDVETGMTMILDAGKGEIFLEPDETMVALYKEKAEKFEAFQKELEELSTLPSETKDGHGFMLCANVGNIEDIKYATQFQIEGVGLFRSEFLYMENDHFPTEEEQFEAYKEAAQLLGGKELTIRTLDIGGDKELDYYEFPKEENPFLGYRAIRMCLDQTDIFKTQLRAILRASAFGYIRIMYPMMISMDELTEANHLLEVCKAELKQEKVAFDEKIQVGMMIETPAAVMMAEEFAQKVDFFSIGTNDLTQYFLAVDRGNQKIANLYNSFNPAVLRAIYHTIQAGHRHNTKVGMCGEFASDEKASKLLLGMGLDEFSMSAGEVARVKYQLRGCTFEVAQKLADAALKLDTADKVLELLENS</sequence>
<reference evidence="24" key="2">
    <citation type="journal article" date="2021" name="PeerJ">
        <title>Extensive microbial diversity within the chicken gut microbiome revealed by metagenomics and culture.</title>
        <authorList>
            <person name="Gilroy R."/>
            <person name="Ravi A."/>
            <person name="Getino M."/>
            <person name="Pursley I."/>
            <person name="Horton D.L."/>
            <person name="Alikhan N.F."/>
            <person name="Baker D."/>
            <person name="Gharbi K."/>
            <person name="Hall N."/>
            <person name="Watson M."/>
            <person name="Adriaenssens E.M."/>
            <person name="Foster-Nyarko E."/>
            <person name="Jarju S."/>
            <person name="Secka A."/>
            <person name="Antonio M."/>
            <person name="Oren A."/>
            <person name="Chaudhuri R.R."/>
            <person name="La Ragione R."/>
            <person name="Hildebrand F."/>
            <person name="Pallen M.J."/>
        </authorList>
    </citation>
    <scope>NUCLEOTIDE SEQUENCE</scope>
    <source>
        <strain evidence="24">ChiSjej4B22-8148</strain>
    </source>
</reference>
<dbReference type="InterPro" id="IPR036637">
    <property type="entry name" value="Phosphohistidine_dom_sf"/>
</dbReference>
<keyword evidence="10 16" id="KW-0808">Transferase</keyword>
<dbReference type="InterPro" id="IPR008279">
    <property type="entry name" value="PEP-util_enz_mobile_dom"/>
</dbReference>
<evidence type="ECO:0000313" key="24">
    <source>
        <dbReference type="EMBL" id="HIR13893.1"/>
    </source>
</evidence>
<dbReference type="InterPro" id="IPR015813">
    <property type="entry name" value="Pyrv/PenolPyrv_kinase-like_dom"/>
</dbReference>
<evidence type="ECO:0000256" key="19">
    <source>
        <dbReference type="PIRSR" id="PIRSR000732-3"/>
    </source>
</evidence>
<dbReference type="SUPFAM" id="SSF47831">
    <property type="entry name" value="Enzyme I of the PEP:sugar phosphotransferase system HPr-binding (sub)domain"/>
    <property type="match status" value="1"/>
</dbReference>
<evidence type="ECO:0000256" key="5">
    <source>
        <dbReference type="ARBA" id="ARBA00012232"/>
    </source>
</evidence>
<gene>
    <name evidence="24" type="primary">ptsP</name>
    <name evidence="24" type="ORF">IAB31_08230</name>
</gene>
<feature type="active site" description="Proton donor" evidence="17">
    <location>
        <position position="496"/>
    </location>
</feature>
<dbReference type="GO" id="GO:0016301">
    <property type="term" value="F:kinase activity"/>
    <property type="evidence" value="ECO:0007669"/>
    <property type="project" value="UniProtKB-KW"/>
</dbReference>
<keyword evidence="9 16" id="KW-0762">Sugar transport</keyword>
<keyword evidence="20" id="KW-0175">Coiled coil</keyword>
<evidence type="ECO:0000259" key="21">
    <source>
        <dbReference type="Pfam" id="PF00391"/>
    </source>
</evidence>
<evidence type="ECO:0000259" key="23">
    <source>
        <dbReference type="Pfam" id="PF05524"/>
    </source>
</evidence>
<evidence type="ECO:0000256" key="20">
    <source>
        <dbReference type="SAM" id="Coils"/>
    </source>
</evidence>
<comment type="subcellular location">
    <subcellularLocation>
        <location evidence="3 16">Cytoplasm</location>
    </subcellularLocation>
</comment>
<dbReference type="PANTHER" id="PTHR46244">
    <property type="entry name" value="PHOSPHOENOLPYRUVATE-PROTEIN PHOSPHOTRANSFERASE"/>
    <property type="match status" value="1"/>
</dbReference>
<reference evidence="24" key="1">
    <citation type="submission" date="2020-10" db="EMBL/GenBank/DDBJ databases">
        <authorList>
            <person name="Gilroy R."/>
        </authorList>
    </citation>
    <scope>NUCLEOTIDE SEQUENCE</scope>
    <source>
        <strain evidence="24">ChiSjej4B22-8148</strain>
    </source>
</reference>
<dbReference type="InterPro" id="IPR008731">
    <property type="entry name" value="PTS_EIN"/>
</dbReference>
<dbReference type="AlphaFoldDB" id="A0A9D1AC98"/>
<dbReference type="EC" id="2.7.3.9" evidence="5 16"/>
<evidence type="ECO:0000256" key="12">
    <source>
        <dbReference type="ARBA" id="ARBA00022723"/>
    </source>
</evidence>
<keyword evidence="12 16" id="KW-0479">Metal-binding</keyword>
<keyword evidence="7 16" id="KW-0813">Transport</keyword>
<keyword evidence="11 16" id="KW-0598">Phosphotransferase system</keyword>
<proteinExistence type="inferred from homology"/>
<feature type="binding site" evidence="18">
    <location>
        <position position="290"/>
    </location>
    <ligand>
        <name>phosphoenolpyruvate</name>
        <dbReference type="ChEBI" id="CHEBI:58702"/>
    </ligand>
</feature>
<evidence type="ECO:0000256" key="4">
    <source>
        <dbReference type="ARBA" id="ARBA00007837"/>
    </source>
</evidence>
<evidence type="ECO:0000256" key="17">
    <source>
        <dbReference type="PIRSR" id="PIRSR000732-1"/>
    </source>
</evidence>
<evidence type="ECO:0000256" key="18">
    <source>
        <dbReference type="PIRSR" id="PIRSR000732-2"/>
    </source>
</evidence>
<feature type="active site" description="Tele-phosphohistidine intermediate" evidence="17">
    <location>
        <position position="183"/>
    </location>
</feature>
<evidence type="ECO:0000256" key="2">
    <source>
        <dbReference type="ARBA" id="ARBA00001946"/>
    </source>
</evidence>
<evidence type="ECO:0000256" key="9">
    <source>
        <dbReference type="ARBA" id="ARBA00022597"/>
    </source>
</evidence>
<feature type="binding site" evidence="19">
    <location>
        <position position="449"/>
    </location>
    <ligand>
        <name>Mg(2+)</name>
        <dbReference type="ChEBI" id="CHEBI:18420"/>
    </ligand>
</feature>
<dbReference type="InterPro" id="IPR000121">
    <property type="entry name" value="PEP_util_C"/>
</dbReference>